<sequence length="401" mass="46077">MKNDVLLASHPENLKQFKPKPYYWYLKPTVVGDFIVQLANCINALQRYLEKHEDEQVFMLRVFVRVNTKAQLERYIGEVKKTLERFNGPCTIIAEAPEMPSYVEFEVGMINTTDVELKYGEMENLRYTQIQYKSHTEYWFGGAIGQGGNTTEENSKEAFEQLQRAFASIGLSFDAIVRQWNYIEDICGLQEVGAKKRQNYQQFNDVRATYYKQFRKVDGFPAATGIGQLFGGVIVECMLVDGCEGCSVFSVKNQSQEDAYCYSQQVLVGDSIRTGSRKQVPQFERAKLMRVQQKGRLFISGTAAIIGQDTVDLNDVVAQTKVIINHLKELIYTSSSYYEANEFEKEYIAYLRCYVKHQADIPVVRDVCLRNFNDVPMSFVVADICRRELLVEIEAEVYRGE</sequence>
<name>A0A1I2JZT3_9BACT</name>
<feature type="domain" description="Chorismatase FkbO/Hyg5-like N-terminal" evidence="1">
    <location>
        <begin position="121"/>
        <end position="236"/>
    </location>
</feature>
<accession>A0A1I2JZT3</accession>
<organism evidence="2 3">
    <name type="scientific">Sunxiuqinia elliptica</name>
    <dbReference type="NCBI Taxonomy" id="655355"/>
    <lineage>
        <taxon>Bacteria</taxon>
        <taxon>Pseudomonadati</taxon>
        <taxon>Bacteroidota</taxon>
        <taxon>Bacteroidia</taxon>
        <taxon>Marinilabiliales</taxon>
        <taxon>Prolixibacteraceae</taxon>
        <taxon>Sunxiuqinia</taxon>
    </lineage>
</organism>
<dbReference type="Gene3D" id="3.30.1330.40">
    <property type="entry name" value="RutC-like"/>
    <property type="match status" value="2"/>
</dbReference>
<dbReference type="SUPFAM" id="SSF55298">
    <property type="entry name" value="YjgF-like"/>
    <property type="match status" value="2"/>
</dbReference>
<proteinExistence type="predicted"/>
<keyword evidence="3" id="KW-1185">Reference proteome</keyword>
<dbReference type="AlphaFoldDB" id="A0A1I2JZT3"/>
<protein>
    <submittedName>
        <fullName evidence="2">Enamine deaminase RidA, house cleaning of reactive enamine intermediates, YjgF/YER057c/UK114 family</fullName>
    </submittedName>
</protein>
<dbReference type="InterPro" id="IPR035959">
    <property type="entry name" value="RutC-like_sf"/>
</dbReference>
<reference evidence="2 3" key="1">
    <citation type="submission" date="2016-10" db="EMBL/GenBank/DDBJ databases">
        <authorList>
            <person name="de Groot N.N."/>
        </authorList>
    </citation>
    <scope>NUCLEOTIDE SEQUENCE [LARGE SCALE GENOMIC DNA]</scope>
    <source>
        <strain evidence="2 3">CGMCC 1.9156</strain>
    </source>
</reference>
<evidence type="ECO:0000259" key="1">
    <source>
        <dbReference type="Pfam" id="PF21168"/>
    </source>
</evidence>
<gene>
    <name evidence="2" type="ORF">SAMN05216283_11094</name>
</gene>
<dbReference type="Proteomes" id="UP000198964">
    <property type="component" value="Unassembled WGS sequence"/>
</dbReference>
<dbReference type="InterPro" id="IPR049368">
    <property type="entry name" value="FkbO_Hyg5-like_N"/>
</dbReference>
<dbReference type="Pfam" id="PF21168">
    <property type="entry name" value="FkbO_Hyg5-like_N"/>
    <property type="match status" value="1"/>
</dbReference>
<dbReference type="STRING" id="655355.SAMN05216283_11094"/>
<dbReference type="RefSeq" id="WP_093920959.1">
    <property type="nucleotide sequence ID" value="NZ_FONW01000010.1"/>
</dbReference>
<dbReference type="EMBL" id="FONW01000010">
    <property type="protein sequence ID" value="SFF60074.1"/>
    <property type="molecule type" value="Genomic_DNA"/>
</dbReference>
<evidence type="ECO:0000313" key="2">
    <source>
        <dbReference type="EMBL" id="SFF60074.1"/>
    </source>
</evidence>
<evidence type="ECO:0000313" key="3">
    <source>
        <dbReference type="Proteomes" id="UP000198964"/>
    </source>
</evidence>